<organism evidence="3 4">
    <name type="scientific">Bergeriella denitrificans</name>
    <name type="common">Neisseria denitrificans</name>
    <dbReference type="NCBI Taxonomy" id="494"/>
    <lineage>
        <taxon>Bacteria</taxon>
        <taxon>Pseudomonadati</taxon>
        <taxon>Pseudomonadota</taxon>
        <taxon>Betaproteobacteria</taxon>
        <taxon>Neisseriales</taxon>
        <taxon>Neisseriaceae</taxon>
        <taxon>Bergeriella</taxon>
    </lineage>
</organism>
<evidence type="ECO:0000259" key="2">
    <source>
        <dbReference type="Pfam" id="PF16747"/>
    </source>
</evidence>
<feature type="chain" id="PRO_5017004401" evidence="1">
    <location>
        <begin position="19"/>
        <end position="143"/>
    </location>
</feature>
<accession>A0A378UIK8</accession>
<dbReference type="EMBL" id="UGQS01000002">
    <property type="protein sequence ID" value="STZ77177.1"/>
    <property type="molecule type" value="Genomic_DNA"/>
</dbReference>
<dbReference type="PROSITE" id="PS51257">
    <property type="entry name" value="PROKAR_LIPOPROTEIN"/>
    <property type="match status" value="1"/>
</dbReference>
<dbReference type="Proteomes" id="UP000254651">
    <property type="component" value="Unassembled WGS sequence"/>
</dbReference>
<keyword evidence="3" id="KW-0449">Lipoprotein</keyword>
<sequence>MKSRFLCFTAISSTLLLAACASSDGHSGSWQTLGTLSDGNIKAAIDKSSIRKNGMLVSFRDRKTISKPSEERFTNTPPYKTALGSWEIHCANKTYRLTALKLISDRGQTVADEQYTATNLRPMSIMNGTVTEKQYELVCGKKL</sequence>
<feature type="domain" description="Surface-adhesin protein E-like" evidence="2">
    <location>
        <begin position="30"/>
        <end position="140"/>
    </location>
</feature>
<feature type="signal peptide" evidence="1">
    <location>
        <begin position="1"/>
        <end position="18"/>
    </location>
</feature>
<dbReference type="Pfam" id="PF16747">
    <property type="entry name" value="Adhesin_E"/>
    <property type="match status" value="1"/>
</dbReference>
<dbReference type="InterPro" id="IPR031939">
    <property type="entry name" value="Adhesin_E-like"/>
</dbReference>
<dbReference type="RefSeq" id="WP_066081451.1">
    <property type="nucleotide sequence ID" value="NZ_CP181246.1"/>
</dbReference>
<reference evidence="3 4" key="1">
    <citation type="submission" date="2018-06" db="EMBL/GenBank/DDBJ databases">
        <authorList>
            <consortium name="Pathogen Informatics"/>
            <person name="Doyle S."/>
        </authorList>
    </citation>
    <scope>NUCLEOTIDE SEQUENCE [LARGE SCALE GENOMIC DNA]</scope>
    <source>
        <strain evidence="3 4">NCTC10295</strain>
    </source>
</reference>
<evidence type="ECO:0000313" key="3">
    <source>
        <dbReference type="EMBL" id="STZ77177.1"/>
    </source>
</evidence>
<protein>
    <submittedName>
        <fullName evidence="3">Lipoprotein</fullName>
    </submittedName>
</protein>
<keyword evidence="4" id="KW-1185">Reference proteome</keyword>
<evidence type="ECO:0000313" key="4">
    <source>
        <dbReference type="Proteomes" id="UP000254651"/>
    </source>
</evidence>
<proteinExistence type="predicted"/>
<name>A0A378UIK8_BERDE</name>
<keyword evidence="1" id="KW-0732">Signal</keyword>
<evidence type="ECO:0000256" key="1">
    <source>
        <dbReference type="SAM" id="SignalP"/>
    </source>
</evidence>
<gene>
    <name evidence="3" type="ORF">NCTC10295_01985</name>
</gene>
<dbReference type="AlphaFoldDB" id="A0A378UIK8"/>